<dbReference type="HOGENOM" id="CLU_083545_1_0_10"/>
<dbReference type="SUPFAM" id="SSF52540">
    <property type="entry name" value="P-loop containing nucleoside triphosphate hydrolases"/>
    <property type="match status" value="1"/>
</dbReference>
<dbReference type="InterPro" id="IPR050678">
    <property type="entry name" value="DNA_Partitioning_ATPase"/>
</dbReference>
<name>F8N7M3_9BACT</name>
<dbReference type="STRING" id="688246.Premu_2089"/>
<accession>F8N7M3</accession>
<evidence type="ECO:0000313" key="3">
    <source>
        <dbReference type="Proteomes" id="UP000002772"/>
    </source>
</evidence>
<organism evidence="2 3">
    <name type="scientific">Hallella multisaccharivorax DSM 17128</name>
    <dbReference type="NCBI Taxonomy" id="688246"/>
    <lineage>
        <taxon>Bacteria</taxon>
        <taxon>Pseudomonadati</taxon>
        <taxon>Bacteroidota</taxon>
        <taxon>Bacteroidia</taxon>
        <taxon>Bacteroidales</taxon>
        <taxon>Prevotellaceae</taxon>
        <taxon>Hallella</taxon>
    </lineage>
</organism>
<dbReference type="PANTHER" id="PTHR13696">
    <property type="entry name" value="P-LOOP CONTAINING NUCLEOSIDE TRIPHOSPHATE HYDROLASE"/>
    <property type="match status" value="1"/>
</dbReference>
<dbReference type="Gene3D" id="3.40.50.300">
    <property type="entry name" value="P-loop containing nucleotide triphosphate hydrolases"/>
    <property type="match status" value="1"/>
</dbReference>
<dbReference type="Proteomes" id="UP000002772">
    <property type="component" value="Unassembled WGS sequence"/>
</dbReference>
<gene>
    <name evidence="2" type="ORF">Premu_2089</name>
</gene>
<dbReference type="OrthoDB" id="978593at2"/>
<evidence type="ECO:0000313" key="2">
    <source>
        <dbReference type="EMBL" id="EGN57483.1"/>
    </source>
</evidence>
<keyword evidence="3" id="KW-1185">Reference proteome</keyword>
<protein>
    <recommendedName>
        <fullName evidence="1">CobQ/CobB/MinD/ParA nucleotide binding domain-containing protein</fullName>
    </recommendedName>
</protein>
<evidence type="ECO:0000259" key="1">
    <source>
        <dbReference type="Pfam" id="PF01656"/>
    </source>
</evidence>
<sequence length="243" mass="28060">MSIPIFNCFKSKQQKPRNKIIVFANQKGGAGKTTNCVLFGNTLIEHKHPFVLIDGDPQRSIVKKHEQDHERFPDLEPLYQIYASDLDNEQRTMELVNAMREEDYDFVVDTPGNLSLEGMLPLLFAADAIITPIQLEKTCINSTNSFIETLLMCAKETGTEDLPPIYFIPNQYNKGWGRKDELQERQKDLDYYNGIGRVTPKVPNAAEIQRYNTLFMTDRQKEILAPCHNFLLERIYNEQITKK</sequence>
<dbReference type="CDD" id="cd02042">
    <property type="entry name" value="ParAB_family"/>
    <property type="match status" value="1"/>
</dbReference>
<dbReference type="EMBL" id="GL945017">
    <property type="protein sequence ID" value="EGN57483.1"/>
    <property type="molecule type" value="Genomic_DNA"/>
</dbReference>
<dbReference type="PANTHER" id="PTHR13696:SF99">
    <property type="entry name" value="COBYRINIC ACID AC-DIAMIDE SYNTHASE"/>
    <property type="match status" value="1"/>
</dbReference>
<feature type="domain" description="CobQ/CobB/MinD/ParA nucleotide binding" evidence="1">
    <location>
        <begin position="21"/>
        <end position="175"/>
    </location>
</feature>
<dbReference type="RefSeq" id="WP_007575069.1">
    <property type="nucleotide sequence ID" value="NZ_BPTS01000002.1"/>
</dbReference>
<dbReference type="InterPro" id="IPR027417">
    <property type="entry name" value="P-loop_NTPase"/>
</dbReference>
<dbReference type="InterPro" id="IPR002586">
    <property type="entry name" value="CobQ/CobB/MinD/ParA_Nub-bd_dom"/>
</dbReference>
<reference evidence="3" key="1">
    <citation type="journal article" date="2011" name="Stand. Genomic Sci.">
        <title>Non-contiguous finished genome sequence of the opportunistic oral pathogen Prevotella multisaccharivorax type strain (PPPA20).</title>
        <authorList>
            <person name="Pati A."/>
            <person name="Gronow S."/>
            <person name="Lu M."/>
            <person name="Lapidus A."/>
            <person name="Nolan M."/>
            <person name="Lucas S."/>
            <person name="Hammon N."/>
            <person name="Deshpande S."/>
            <person name="Cheng J.F."/>
            <person name="Tapia R."/>
            <person name="Han C."/>
            <person name="Goodwin L."/>
            <person name="Pitluck S."/>
            <person name="Liolios K."/>
            <person name="Pagani I."/>
            <person name="Mavromatis K."/>
            <person name="Mikhailova N."/>
            <person name="Huntemann M."/>
            <person name="Chen A."/>
            <person name="Palaniappan K."/>
            <person name="Land M."/>
            <person name="Hauser L."/>
            <person name="Detter J.C."/>
            <person name="Brambilla E.M."/>
            <person name="Rohde M."/>
            <person name="Goker M."/>
            <person name="Woyke T."/>
            <person name="Bristow J."/>
            <person name="Eisen J.A."/>
            <person name="Markowitz V."/>
            <person name="Hugenholtz P."/>
            <person name="Kyrpides N.C."/>
            <person name="Klenk H.P."/>
            <person name="Ivanova N."/>
        </authorList>
    </citation>
    <scope>NUCLEOTIDE SEQUENCE [LARGE SCALE GENOMIC DNA]</scope>
    <source>
        <strain evidence="3">DSM 17128</strain>
    </source>
</reference>
<proteinExistence type="predicted"/>
<dbReference type="AlphaFoldDB" id="F8N7M3"/>
<dbReference type="eggNOG" id="COG1192">
    <property type="taxonomic scope" value="Bacteria"/>
</dbReference>
<dbReference type="Pfam" id="PF01656">
    <property type="entry name" value="CbiA"/>
    <property type="match status" value="1"/>
</dbReference>